<name>A0A0M0J994_9EUKA</name>
<feature type="domain" description="SH3" evidence="3">
    <location>
        <begin position="1"/>
        <end position="58"/>
    </location>
</feature>
<proteinExistence type="predicted"/>
<dbReference type="OrthoDB" id="443981at2759"/>
<dbReference type="InterPro" id="IPR001452">
    <property type="entry name" value="SH3_domain"/>
</dbReference>
<dbReference type="CDD" id="cd00174">
    <property type="entry name" value="SH3"/>
    <property type="match status" value="1"/>
</dbReference>
<accession>A0A0M0J994</accession>
<evidence type="ECO:0000259" key="3">
    <source>
        <dbReference type="PROSITE" id="PS50002"/>
    </source>
</evidence>
<protein>
    <submittedName>
        <fullName evidence="4">Variant sh3 domain containing protein</fullName>
    </submittedName>
</protein>
<dbReference type="Gene3D" id="2.30.30.40">
    <property type="entry name" value="SH3 Domains"/>
    <property type="match status" value="1"/>
</dbReference>
<dbReference type="EMBL" id="JWZX01002823">
    <property type="protein sequence ID" value="KOO26638.1"/>
    <property type="molecule type" value="Genomic_DNA"/>
</dbReference>
<evidence type="ECO:0000256" key="2">
    <source>
        <dbReference type="PROSITE-ProRule" id="PRU00192"/>
    </source>
</evidence>
<evidence type="ECO:0000313" key="5">
    <source>
        <dbReference type="EMBL" id="KOO26638.1"/>
    </source>
</evidence>
<evidence type="ECO:0000256" key="1">
    <source>
        <dbReference type="ARBA" id="ARBA00022443"/>
    </source>
</evidence>
<gene>
    <name evidence="4" type="ORF">Ctob_001881</name>
    <name evidence="5" type="ORF">Ctob_003846</name>
</gene>
<dbReference type="AlphaFoldDB" id="A0A0M0J994"/>
<organism evidence="4 6">
    <name type="scientific">Chrysochromulina tobinii</name>
    <dbReference type="NCBI Taxonomy" id="1460289"/>
    <lineage>
        <taxon>Eukaryota</taxon>
        <taxon>Haptista</taxon>
        <taxon>Haptophyta</taxon>
        <taxon>Prymnesiophyceae</taxon>
        <taxon>Prymnesiales</taxon>
        <taxon>Chrysochromulinaceae</taxon>
        <taxon>Chrysochromulina</taxon>
    </lineage>
</organism>
<dbReference type="SMART" id="SM00326">
    <property type="entry name" value="SH3"/>
    <property type="match status" value="1"/>
</dbReference>
<comment type="caution">
    <text evidence="4">The sequence shown here is derived from an EMBL/GenBank/DDBJ whole genome shotgun (WGS) entry which is preliminary data.</text>
</comment>
<dbReference type="SUPFAM" id="SSF50044">
    <property type="entry name" value="SH3-domain"/>
    <property type="match status" value="1"/>
</dbReference>
<evidence type="ECO:0000313" key="4">
    <source>
        <dbReference type="EMBL" id="KOO23151.1"/>
    </source>
</evidence>
<dbReference type="Proteomes" id="UP000037460">
    <property type="component" value="Unassembled WGS sequence"/>
</dbReference>
<dbReference type="EMBL" id="JWZX01003216">
    <property type="protein sequence ID" value="KOO23151.1"/>
    <property type="molecule type" value="Genomic_DNA"/>
</dbReference>
<dbReference type="Pfam" id="PF07653">
    <property type="entry name" value="SH3_2"/>
    <property type="match status" value="1"/>
</dbReference>
<keyword evidence="1 2" id="KW-0728">SH3 domain</keyword>
<dbReference type="SUPFAM" id="SSF82185">
    <property type="entry name" value="Histone H3 K4-specific methyltransferase SET7/9 N-terminal domain"/>
    <property type="match status" value="1"/>
</dbReference>
<reference evidence="4" key="1">
    <citation type="submission" date="2014-12" db="EMBL/GenBank/DDBJ databases">
        <title>Draft genome of the oleaginous, mixotrophic haptophyte, Chrysochromulina tobin.</title>
        <authorList>
            <person name="Hovde B.T."/>
            <person name="Starkenburg S.R."/>
            <person name="Cattolico R.A."/>
        </authorList>
    </citation>
    <scope>NUCLEOTIDE SEQUENCE</scope>
    <source>
        <strain evidence="4">CCMP291</strain>
    </source>
</reference>
<keyword evidence="6" id="KW-1185">Reference proteome</keyword>
<sequence>MGKARCMQSFHAEQKGEISLAVGDLVLVTDQGSDGWWEGSCGKRKGIFPGAFVQLMPEWELEEVRPPPAALRFAYDGAEFHEHAQLHGLAASYEGLFRLVPDRLVNDRPVWQHHLRPKHMIAFNGSGWMAQLESQLGTAMGVMLLRDGGCASPDLSDKSWKVTPGWKVEKGLRCVAMTADEADAWEAAQNPWGEGKGHPHGMGELLLLDGSAHVGMFVHGAAHGDGVYYDCKGSVHSGAWDGNKRVGRFEVR</sequence>
<dbReference type="InterPro" id="IPR036028">
    <property type="entry name" value="SH3-like_dom_sf"/>
</dbReference>
<dbReference type="PROSITE" id="PS50002">
    <property type="entry name" value="SH3"/>
    <property type="match status" value="1"/>
</dbReference>
<reference evidence="6" key="2">
    <citation type="journal article" date="2015" name="PLoS Genet.">
        <title>Genome Sequence and Transcriptome Analyses of Chrysochromulina tobin: Metabolic Tools for Enhanced Algal Fitness in the Prominent Order Prymnesiales (Haptophyceae).</title>
        <authorList>
            <person name="Hovde B.T."/>
            <person name="Deodato C.R."/>
            <person name="Hunsperger H.M."/>
            <person name="Ryken S.A."/>
            <person name="Yost W."/>
            <person name="Jha R.K."/>
            <person name="Patterson J."/>
            <person name="Monnat R.J. Jr."/>
            <person name="Barlow S.B."/>
            <person name="Starkenburg S.R."/>
            <person name="Cattolico R.A."/>
        </authorList>
    </citation>
    <scope>NUCLEOTIDE SEQUENCE</scope>
    <source>
        <strain evidence="6">CCMP291</strain>
    </source>
</reference>
<evidence type="ECO:0000313" key="6">
    <source>
        <dbReference type="Proteomes" id="UP000037460"/>
    </source>
</evidence>